<comment type="caution">
    <text evidence="2">The sequence shown here is derived from an EMBL/GenBank/DDBJ whole genome shotgun (WGS) entry which is preliminary data.</text>
</comment>
<proteinExistence type="predicted"/>
<evidence type="ECO:0000256" key="1">
    <source>
        <dbReference type="SAM" id="MobiDB-lite"/>
    </source>
</evidence>
<sequence>MLQEQVETQHGNIYLSERNLKHTSQSIYNVAAQHSSNIATTRPHHATPRHDTTRHDTTHRPTPNKGPRTAARRTPEKK</sequence>
<reference evidence="2 3" key="1">
    <citation type="submission" date="2019-05" db="EMBL/GenBank/DDBJ databases">
        <title>Another draft genome of Portunus trituberculatus and its Hox gene families provides insights of decapod evolution.</title>
        <authorList>
            <person name="Jeong J.-H."/>
            <person name="Song I."/>
            <person name="Kim S."/>
            <person name="Choi T."/>
            <person name="Kim D."/>
            <person name="Ryu S."/>
            <person name="Kim W."/>
        </authorList>
    </citation>
    <scope>NUCLEOTIDE SEQUENCE [LARGE SCALE GENOMIC DNA]</scope>
    <source>
        <tissue evidence="2">Muscle</tissue>
    </source>
</reference>
<keyword evidence="3" id="KW-1185">Reference proteome</keyword>
<name>A0A5B7I6E0_PORTR</name>
<gene>
    <name evidence="2" type="ORF">E2C01_072145</name>
</gene>
<protein>
    <submittedName>
        <fullName evidence="2">Uncharacterized protein</fullName>
    </submittedName>
</protein>
<evidence type="ECO:0000313" key="3">
    <source>
        <dbReference type="Proteomes" id="UP000324222"/>
    </source>
</evidence>
<dbReference type="Proteomes" id="UP000324222">
    <property type="component" value="Unassembled WGS sequence"/>
</dbReference>
<dbReference type="AlphaFoldDB" id="A0A5B7I6E0"/>
<feature type="region of interest" description="Disordered" evidence="1">
    <location>
        <begin position="30"/>
        <end position="78"/>
    </location>
</feature>
<feature type="compositionally biased region" description="Basic and acidic residues" evidence="1">
    <location>
        <begin position="48"/>
        <end position="59"/>
    </location>
</feature>
<dbReference type="EMBL" id="VSRR010046481">
    <property type="protein sequence ID" value="MPC77685.1"/>
    <property type="molecule type" value="Genomic_DNA"/>
</dbReference>
<organism evidence="2 3">
    <name type="scientific">Portunus trituberculatus</name>
    <name type="common">Swimming crab</name>
    <name type="synonym">Neptunus trituberculatus</name>
    <dbReference type="NCBI Taxonomy" id="210409"/>
    <lineage>
        <taxon>Eukaryota</taxon>
        <taxon>Metazoa</taxon>
        <taxon>Ecdysozoa</taxon>
        <taxon>Arthropoda</taxon>
        <taxon>Crustacea</taxon>
        <taxon>Multicrustacea</taxon>
        <taxon>Malacostraca</taxon>
        <taxon>Eumalacostraca</taxon>
        <taxon>Eucarida</taxon>
        <taxon>Decapoda</taxon>
        <taxon>Pleocyemata</taxon>
        <taxon>Brachyura</taxon>
        <taxon>Eubrachyura</taxon>
        <taxon>Portunoidea</taxon>
        <taxon>Portunidae</taxon>
        <taxon>Portuninae</taxon>
        <taxon>Portunus</taxon>
    </lineage>
</organism>
<evidence type="ECO:0000313" key="2">
    <source>
        <dbReference type="EMBL" id="MPC77685.1"/>
    </source>
</evidence>
<accession>A0A5B7I6E0</accession>